<sequence>MKKTNVLAFCFKTIPSAIMGIIKPLQLLQKQQLLNFVYKESRHVTNEDISIADVIICIRGAEQLDIDKISLGKNKGKYLIYYLDDDLLNIDGLSRSYNKAYFQRKDIKNNIKSIMNTCHCLWTTNKNIAQKYRYSFEKVSITNAPALLLNDKPNIIQHDSHNGTITIGFAGGTDHKTYFNQMLYKPFQSIINKYGHKIKIEIIGFKNYYMRNIPITVFPYRENYEQYVSFLLSRKWDIAVAPLNNTEFHSCKYFNKFLEYSSIGAAGIYSNVEPFTYIVNNGENGLLVDNTIIEWTNGLMYLIDNKEKRLDISSNAYEFVKENFDIKKVAAEICSSIPQLINCEEIKINGDGDKK</sequence>
<evidence type="ECO:0000313" key="2">
    <source>
        <dbReference type="Proteomes" id="UP001374599"/>
    </source>
</evidence>
<protein>
    <submittedName>
        <fullName evidence="1">Uncharacterized protein</fullName>
    </submittedName>
</protein>
<evidence type="ECO:0000313" key="1">
    <source>
        <dbReference type="EMBL" id="GMQ65165.1"/>
    </source>
</evidence>
<comment type="caution">
    <text evidence="1">The sequence shown here is derived from an EMBL/GenBank/DDBJ whole genome shotgun (WGS) entry which is preliminary data.</text>
</comment>
<organism evidence="1 2">
    <name type="scientific">Vallitalea maricola</name>
    <dbReference type="NCBI Taxonomy" id="3074433"/>
    <lineage>
        <taxon>Bacteria</taxon>
        <taxon>Bacillati</taxon>
        <taxon>Bacillota</taxon>
        <taxon>Clostridia</taxon>
        <taxon>Lachnospirales</taxon>
        <taxon>Vallitaleaceae</taxon>
        <taxon>Vallitalea</taxon>
    </lineage>
</organism>
<name>A0ACB5URD1_9FIRM</name>
<keyword evidence="2" id="KW-1185">Reference proteome</keyword>
<proteinExistence type="predicted"/>
<accession>A0ACB5URD1</accession>
<gene>
    <name evidence="1" type="ORF">AN2V17_44070</name>
</gene>
<dbReference type="Proteomes" id="UP001374599">
    <property type="component" value="Unassembled WGS sequence"/>
</dbReference>
<dbReference type="EMBL" id="BTPU01000099">
    <property type="protein sequence ID" value="GMQ65165.1"/>
    <property type="molecule type" value="Genomic_DNA"/>
</dbReference>
<reference evidence="1" key="1">
    <citation type="submission" date="2023-09" db="EMBL/GenBank/DDBJ databases">
        <title>Vallitalea sediminicola and Vallitalea maricola sp. nov., anaerobic bacteria isolated from marine sediment.</title>
        <authorList>
            <person name="Hirano S."/>
            <person name="Maeda A."/>
            <person name="Terahara T."/>
            <person name="Mori K."/>
            <person name="Hamada M."/>
            <person name="Matsumoto R."/>
            <person name="Kobayashi T."/>
        </authorList>
    </citation>
    <scope>NUCLEOTIDE SEQUENCE</scope>
    <source>
        <strain evidence="1">AN17-2</strain>
    </source>
</reference>